<dbReference type="EMBL" id="BMAV01024831">
    <property type="protein sequence ID" value="GFS36429.1"/>
    <property type="molecule type" value="Genomic_DNA"/>
</dbReference>
<evidence type="ECO:0000313" key="2">
    <source>
        <dbReference type="Proteomes" id="UP000886998"/>
    </source>
</evidence>
<accession>A0A8X6I994</accession>
<gene>
    <name evidence="1" type="ORF">TNIN_341501</name>
</gene>
<reference evidence="1" key="1">
    <citation type="submission" date="2020-08" db="EMBL/GenBank/DDBJ databases">
        <title>Multicomponent nature underlies the extraordinary mechanical properties of spider dragline silk.</title>
        <authorList>
            <person name="Kono N."/>
            <person name="Nakamura H."/>
            <person name="Mori M."/>
            <person name="Yoshida Y."/>
            <person name="Ohtoshi R."/>
            <person name="Malay A.D."/>
            <person name="Moran D.A.P."/>
            <person name="Tomita M."/>
            <person name="Numata K."/>
            <person name="Arakawa K."/>
        </authorList>
    </citation>
    <scope>NUCLEOTIDE SEQUENCE</scope>
</reference>
<evidence type="ECO:0000313" key="1">
    <source>
        <dbReference type="EMBL" id="GFS36429.1"/>
    </source>
</evidence>
<proteinExistence type="predicted"/>
<organism evidence="1 2">
    <name type="scientific">Trichonephila inaurata madagascariensis</name>
    <dbReference type="NCBI Taxonomy" id="2747483"/>
    <lineage>
        <taxon>Eukaryota</taxon>
        <taxon>Metazoa</taxon>
        <taxon>Ecdysozoa</taxon>
        <taxon>Arthropoda</taxon>
        <taxon>Chelicerata</taxon>
        <taxon>Arachnida</taxon>
        <taxon>Araneae</taxon>
        <taxon>Araneomorphae</taxon>
        <taxon>Entelegynae</taxon>
        <taxon>Araneoidea</taxon>
        <taxon>Nephilidae</taxon>
        <taxon>Trichonephila</taxon>
        <taxon>Trichonephila inaurata</taxon>
    </lineage>
</organism>
<dbReference type="AlphaFoldDB" id="A0A8X6I994"/>
<comment type="caution">
    <text evidence="1">The sequence shown here is derived from an EMBL/GenBank/DDBJ whole genome shotgun (WGS) entry which is preliminary data.</text>
</comment>
<keyword evidence="2" id="KW-1185">Reference proteome</keyword>
<sequence>MQHNFFRESGPVPQLQSKTEHNEDIHVDNENSFNASSSEINDSGTVNLSSNVIFLFICKLKGCREHECIQEGGNNLPNISAKDKYTPSTHLLTNGPTPFALHNIETSPDSVWCLTMNEAKHLQICTVEELRHFENDSNWYVTFFAI</sequence>
<dbReference type="Proteomes" id="UP000886998">
    <property type="component" value="Unassembled WGS sequence"/>
</dbReference>
<name>A0A8X6I994_9ARAC</name>
<protein>
    <submittedName>
        <fullName evidence="1">Uncharacterized protein</fullName>
    </submittedName>
</protein>